<dbReference type="Pfam" id="PF05278">
    <property type="entry name" value="PEARLI-4"/>
    <property type="match status" value="1"/>
</dbReference>
<proteinExistence type="predicted"/>
<feature type="compositionally biased region" description="Basic residues" evidence="2">
    <location>
        <begin position="123"/>
        <end position="133"/>
    </location>
</feature>
<organism evidence="3 4">
    <name type="scientific">Parasponia andersonii</name>
    <name type="common">Sponia andersonii</name>
    <dbReference type="NCBI Taxonomy" id="3476"/>
    <lineage>
        <taxon>Eukaryota</taxon>
        <taxon>Viridiplantae</taxon>
        <taxon>Streptophyta</taxon>
        <taxon>Embryophyta</taxon>
        <taxon>Tracheophyta</taxon>
        <taxon>Spermatophyta</taxon>
        <taxon>Magnoliopsida</taxon>
        <taxon>eudicotyledons</taxon>
        <taxon>Gunneridae</taxon>
        <taxon>Pentapetalae</taxon>
        <taxon>rosids</taxon>
        <taxon>fabids</taxon>
        <taxon>Rosales</taxon>
        <taxon>Cannabaceae</taxon>
        <taxon>Parasponia</taxon>
    </lineage>
</organism>
<sequence length="133" mass="15625">MLTSVLEKVCQVVQDIKALELKNFRQNHMNSLKLAILDAELVKVDVKWLKNCHNELKVAVDHIKRYKSLVLSKRHNIEAIESKKTELTKLKSQTESLEFQISSLNDENESLDGEKGEKMRELRLKKKFEKRHR</sequence>
<protein>
    <submittedName>
        <fullName evidence="3">Phospholipase-like</fullName>
    </submittedName>
</protein>
<keyword evidence="1" id="KW-0175">Coiled coil</keyword>
<accession>A0A2P5DVY9</accession>
<dbReference type="AlphaFoldDB" id="A0A2P5DVY9"/>
<evidence type="ECO:0000256" key="2">
    <source>
        <dbReference type="SAM" id="MobiDB-lite"/>
    </source>
</evidence>
<comment type="caution">
    <text evidence="3">The sequence shown here is derived from an EMBL/GenBank/DDBJ whole genome shotgun (WGS) entry which is preliminary data.</text>
</comment>
<dbReference type="OrthoDB" id="1506770at2759"/>
<feature type="region of interest" description="Disordered" evidence="2">
    <location>
        <begin position="108"/>
        <end position="133"/>
    </location>
</feature>
<evidence type="ECO:0000313" key="4">
    <source>
        <dbReference type="Proteomes" id="UP000237105"/>
    </source>
</evidence>
<reference evidence="4" key="1">
    <citation type="submission" date="2016-06" db="EMBL/GenBank/DDBJ databases">
        <title>Parallel loss of symbiosis genes in relatives of nitrogen-fixing non-legume Parasponia.</title>
        <authorList>
            <person name="Van Velzen R."/>
            <person name="Holmer R."/>
            <person name="Bu F."/>
            <person name="Rutten L."/>
            <person name="Van Zeijl A."/>
            <person name="Liu W."/>
            <person name="Santuari L."/>
            <person name="Cao Q."/>
            <person name="Sharma T."/>
            <person name="Shen D."/>
            <person name="Roswanjaya Y."/>
            <person name="Wardhani T."/>
            <person name="Kalhor M.S."/>
            <person name="Jansen J."/>
            <person name="Van den Hoogen J."/>
            <person name="Gungor B."/>
            <person name="Hartog M."/>
            <person name="Hontelez J."/>
            <person name="Verver J."/>
            <person name="Yang W.-C."/>
            <person name="Schijlen E."/>
            <person name="Repin R."/>
            <person name="Schilthuizen M."/>
            <person name="Schranz E."/>
            <person name="Heidstra R."/>
            <person name="Miyata K."/>
            <person name="Fedorova E."/>
            <person name="Kohlen W."/>
            <person name="Bisseling T."/>
            <person name="Smit S."/>
            <person name="Geurts R."/>
        </authorList>
    </citation>
    <scope>NUCLEOTIDE SEQUENCE [LARGE SCALE GENOMIC DNA]</scope>
    <source>
        <strain evidence="4">cv. WU1-14</strain>
    </source>
</reference>
<dbReference type="Proteomes" id="UP000237105">
    <property type="component" value="Unassembled WGS sequence"/>
</dbReference>
<gene>
    <name evidence="3" type="ORF">PanWU01x14_026050</name>
</gene>
<name>A0A2P5DVY9_PARAD</name>
<dbReference type="InterPro" id="IPR007942">
    <property type="entry name" value="PLipase-like"/>
</dbReference>
<keyword evidence="4" id="KW-1185">Reference proteome</keyword>
<feature type="coiled-coil region" evidence="1">
    <location>
        <begin position="80"/>
        <end position="107"/>
    </location>
</feature>
<evidence type="ECO:0000256" key="1">
    <source>
        <dbReference type="SAM" id="Coils"/>
    </source>
</evidence>
<feature type="compositionally biased region" description="Basic and acidic residues" evidence="2">
    <location>
        <begin position="112"/>
        <end position="122"/>
    </location>
</feature>
<evidence type="ECO:0000313" key="3">
    <source>
        <dbReference type="EMBL" id="PON77444.1"/>
    </source>
</evidence>
<dbReference type="EMBL" id="JXTB01000013">
    <property type="protein sequence ID" value="PON77444.1"/>
    <property type="molecule type" value="Genomic_DNA"/>
</dbReference>